<dbReference type="EMBL" id="JAFBCF010000001">
    <property type="protein sequence ID" value="MBM7797647.1"/>
    <property type="molecule type" value="Genomic_DNA"/>
</dbReference>
<dbReference type="Pfam" id="PF13561">
    <property type="entry name" value="adh_short_C2"/>
    <property type="match status" value="1"/>
</dbReference>
<evidence type="ECO:0000256" key="2">
    <source>
        <dbReference type="ARBA" id="ARBA00023002"/>
    </source>
</evidence>
<accession>A0ABS2RGI2</accession>
<protein>
    <submittedName>
        <fullName evidence="3">NAD(P)-dependent dehydrogenase (Short-subunit alcohol dehydrogenase family)</fullName>
    </submittedName>
</protein>
<sequence length="92" mass="9638">MTLDQWRHTVAVDLDGAFLCMQQAERGSPSGASTWSALGRPGDAREVAAVIAFLSSPDAGYVTGASWAVDGGMLQMGPQGGSHITSDDWRQA</sequence>
<dbReference type="Proteomes" id="UP000704762">
    <property type="component" value="Unassembled WGS sequence"/>
</dbReference>
<evidence type="ECO:0000313" key="4">
    <source>
        <dbReference type="Proteomes" id="UP000704762"/>
    </source>
</evidence>
<dbReference type="PANTHER" id="PTHR24321:SF8">
    <property type="entry name" value="ESTRADIOL 17-BETA-DEHYDROGENASE 8-RELATED"/>
    <property type="match status" value="1"/>
</dbReference>
<gene>
    <name evidence="3" type="ORF">JOE57_000568</name>
</gene>
<evidence type="ECO:0000313" key="3">
    <source>
        <dbReference type="EMBL" id="MBM7797647.1"/>
    </source>
</evidence>
<evidence type="ECO:0000256" key="1">
    <source>
        <dbReference type="ARBA" id="ARBA00006484"/>
    </source>
</evidence>
<proteinExistence type="inferred from homology"/>
<name>A0ABS2RGI2_9ACTN</name>
<organism evidence="3 4">
    <name type="scientific">Microlunatus panaciterrae</name>
    <dbReference type="NCBI Taxonomy" id="400768"/>
    <lineage>
        <taxon>Bacteria</taxon>
        <taxon>Bacillati</taxon>
        <taxon>Actinomycetota</taxon>
        <taxon>Actinomycetes</taxon>
        <taxon>Propionibacteriales</taxon>
        <taxon>Propionibacteriaceae</taxon>
        <taxon>Microlunatus</taxon>
    </lineage>
</organism>
<dbReference type="InterPro" id="IPR002347">
    <property type="entry name" value="SDR_fam"/>
</dbReference>
<dbReference type="Gene3D" id="3.40.50.720">
    <property type="entry name" value="NAD(P)-binding Rossmann-like Domain"/>
    <property type="match status" value="1"/>
</dbReference>
<dbReference type="PANTHER" id="PTHR24321">
    <property type="entry name" value="DEHYDROGENASES, SHORT CHAIN"/>
    <property type="match status" value="1"/>
</dbReference>
<keyword evidence="4" id="KW-1185">Reference proteome</keyword>
<dbReference type="RefSeq" id="WP_239578822.1">
    <property type="nucleotide sequence ID" value="NZ_BAAAQP010000011.1"/>
</dbReference>
<reference evidence="3 4" key="1">
    <citation type="submission" date="2021-01" db="EMBL/GenBank/DDBJ databases">
        <title>Sequencing the genomes of 1000 actinobacteria strains.</title>
        <authorList>
            <person name="Klenk H.-P."/>
        </authorList>
    </citation>
    <scope>NUCLEOTIDE SEQUENCE [LARGE SCALE GENOMIC DNA]</scope>
    <source>
        <strain evidence="3 4">DSM 18662</strain>
    </source>
</reference>
<comment type="similarity">
    <text evidence="1">Belongs to the short-chain dehydrogenases/reductases (SDR) family.</text>
</comment>
<dbReference type="SUPFAM" id="SSF51735">
    <property type="entry name" value="NAD(P)-binding Rossmann-fold domains"/>
    <property type="match status" value="1"/>
</dbReference>
<comment type="caution">
    <text evidence="3">The sequence shown here is derived from an EMBL/GenBank/DDBJ whole genome shotgun (WGS) entry which is preliminary data.</text>
</comment>
<dbReference type="InterPro" id="IPR036291">
    <property type="entry name" value="NAD(P)-bd_dom_sf"/>
</dbReference>
<keyword evidence="2" id="KW-0560">Oxidoreductase</keyword>